<dbReference type="InParanoid" id="A0A1Z5K4J6"/>
<feature type="chain" id="PRO_5013120135" description="TNase-like domain-containing protein" evidence="4">
    <location>
        <begin position="18"/>
        <end position="288"/>
    </location>
</feature>
<evidence type="ECO:0000256" key="3">
    <source>
        <dbReference type="ARBA" id="ARBA00022801"/>
    </source>
</evidence>
<keyword evidence="1" id="KW-0540">Nuclease</keyword>
<name>A0A1Z5K4J6_FISSO</name>
<evidence type="ECO:0000256" key="2">
    <source>
        <dbReference type="ARBA" id="ARBA00022759"/>
    </source>
</evidence>
<dbReference type="AlphaFoldDB" id="A0A1Z5K4J6"/>
<dbReference type="Proteomes" id="UP000198406">
    <property type="component" value="Unassembled WGS sequence"/>
</dbReference>
<evidence type="ECO:0000259" key="5">
    <source>
        <dbReference type="PROSITE" id="PS50830"/>
    </source>
</evidence>
<dbReference type="GO" id="GO:0016787">
    <property type="term" value="F:hydrolase activity"/>
    <property type="evidence" value="ECO:0007669"/>
    <property type="project" value="UniProtKB-KW"/>
</dbReference>
<keyword evidence="2" id="KW-0255">Endonuclease</keyword>
<proteinExistence type="predicted"/>
<dbReference type="PROSITE" id="PS50830">
    <property type="entry name" value="TNASE_3"/>
    <property type="match status" value="1"/>
</dbReference>
<dbReference type="GO" id="GO:0004519">
    <property type="term" value="F:endonuclease activity"/>
    <property type="evidence" value="ECO:0007669"/>
    <property type="project" value="UniProtKB-KW"/>
</dbReference>
<dbReference type="OrthoDB" id="430293at2759"/>
<dbReference type="Pfam" id="PF00565">
    <property type="entry name" value="SNase"/>
    <property type="match status" value="1"/>
</dbReference>
<dbReference type="SUPFAM" id="SSF50199">
    <property type="entry name" value="Staphylococcal nuclease"/>
    <property type="match status" value="1"/>
</dbReference>
<dbReference type="InterPro" id="IPR035437">
    <property type="entry name" value="SNase_OB-fold_sf"/>
</dbReference>
<dbReference type="PANTHER" id="PTHR12302">
    <property type="entry name" value="EBNA2 BINDING PROTEIN P100"/>
    <property type="match status" value="1"/>
</dbReference>
<accession>A0A1Z5K4J6</accession>
<sequence length="288" mass="31785">MLRTILFLAFYAFIAKSLVLDSNSRANIHPGLPDASTICSSRRSFVDGFLLPVMAGFLASGPTSVASATTTALDKDSTARELLGPFSALQQFDTVSDIPAEFFANRRSIYAFVERVTDGDTIRVRHYPGFSIFNQPVEPLKGKLSDKTIKVRLYGVDTPELAKNKNQSSQPFAEEAKEFTKKLLFHQKVVVTFLGKDQYGRAIAQVQTIPVSTLGGTLPPKDASVELVGAGFAEIYRGKGAEYFGLKDILEDRQTRAQIEKRGIWSLGRAWVSAAEEKKRRKKEAAEL</sequence>
<feature type="domain" description="TNase-like" evidence="5">
    <location>
        <begin position="107"/>
        <end position="267"/>
    </location>
</feature>
<evidence type="ECO:0000313" key="6">
    <source>
        <dbReference type="EMBL" id="GAX21153.1"/>
    </source>
</evidence>
<dbReference type="SMART" id="SM00318">
    <property type="entry name" value="SNc"/>
    <property type="match status" value="1"/>
</dbReference>
<reference evidence="6 7" key="1">
    <citation type="journal article" date="2015" name="Plant Cell">
        <title>Oil accumulation by the oleaginous diatom Fistulifera solaris as revealed by the genome and transcriptome.</title>
        <authorList>
            <person name="Tanaka T."/>
            <person name="Maeda Y."/>
            <person name="Veluchamy A."/>
            <person name="Tanaka M."/>
            <person name="Abida H."/>
            <person name="Marechal E."/>
            <person name="Bowler C."/>
            <person name="Muto M."/>
            <person name="Sunaga Y."/>
            <person name="Tanaka M."/>
            <person name="Yoshino T."/>
            <person name="Taniguchi T."/>
            <person name="Fukuda Y."/>
            <person name="Nemoto M."/>
            <person name="Matsumoto M."/>
            <person name="Wong P.S."/>
            <person name="Aburatani S."/>
            <person name="Fujibuchi W."/>
        </authorList>
    </citation>
    <scope>NUCLEOTIDE SEQUENCE [LARGE SCALE GENOMIC DNA]</scope>
    <source>
        <strain evidence="6 7">JPCC DA0580</strain>
    </source>
</reference>
<evidence type="ECO:0000256" key="1">
    <source>
        <dbReference type="ARBA" id="ARBA00022722"/>
    </source>
</evidence>
<comment type="caution">
    <text evidence="6">The sequence shown here is derived from an EMBL/GenBank/DDBJ whole genome shotgun (WGS) entry which is preliminary data.</text>
</comment>
<dbReference type="PANTHER" id="PTHR12302:SF3">
    <property type="entry name" value="SERINE_THREONINE-PROTEIN KINASE 31"/>
    <property type="match status" value="1"/>
</dbReference>
<dbReference type="Gene3D" id="2.40.50.90">
    <property type="match status" value="1"/>
</dbReference>
<evidence type="ECO:0000256" key="4">
    <source>
        <dbReference type="SAM" id="SignalP"/>
    </source>
</evidence>
<keyword evidence="3" id="KW-0378">Hydrolase</keyword>
<feature type="signal peptide" evidence="4">
    <location>
        <begin position="1"/>
        <end position="17"/>
    </location>
</feature>
<protein>
    <recommendedName>
        <fullName evidence="5">TNase-like domain-containing protein</fullName>
    </recommendedName>
</protein>
<dbReference type="EMBL" id="BDSP01000155">
    <property type="protein sequence ID" value="GAX21153.1"/>
    <property type="molecule type" value="Genomic_DNA"/>
</dbReference>
<keyword evidence="7" id="KW-1185">Reference proteome</keyword>
<gene>
    <name evidence="6" type="ORF">FisN_23Hu168</name>
</gene>
<dbReference type="InterPro" id="IPR016071">
    <property type="entry name" value="Staphylococal_nuclease_OB-fold"/>
</dbReference>
<organism evidence="6 7">
    <name type="scientific">Fistulifera solaris</name>
    <name type="common">Oleaginous diatom</name>
    <dbReference type="NCBI Taxonomy" id="1519565"/>
    <lineage>
        <taxon>Eukaryota</taxon>
        <taxon>Sar</taxon>
        <taxon>Stramenopiles</taxon>
        <taxon>Ochrophyta</taxon>
        <taxon>Bacillariophyta</taxon>
        <taxon>Bacillariophyceae</taxon>
        <taxon>Bacillariophycidae</taxon>
        <taxon>Naviculales</taxon>
        <taxon>Naviculaceae</taxon>
        <taxon>Fistulifera</taxon>
    </lineage>
</organism>
<evidence type="ECO:0000313" key="7">
    <source>
        <dbReference type="Proteomes" id="UP000198406"/>
    </source>
</evidence>
<dbReference type="GO" id="GO:0005737">
    <property type="term" value="C:cytoplasm"/>
    <property type="evidence" value="ECO:0007669"/>
    <property type="project" value="TreeGrafter"/>
</dbReference>
<keyword evidence="4" id="KW-0732">Signal</keyword>